<dbReference type="Gene3D" id="1.10.10.10">
    <property type="entry name" value="Winged helix-like DNA-binding domain superfamily/Winged helix DNA-binding domain"/>
    <property type="match status" value="1"/>
</dbReference>
<dbReference type="AlphaFoldDB" id="A0A172T500"/>
<dbReference type="Gene3D" id="3.40.50.720">
    <property type="entry name" value="NAD(P)-binding Rossmann-like Domain"/>
    <property type="match status" value="1"/>
</dbReference>
<dbReference type="EMBL" id="CP011393">
    <property type="protein sequence ID" value="ANE42108.1"/>
    <property type="molecule type" value="Genomic_DNA"/>
</dbReference>
<proteinExistence type="predicted"/>
<reference evidence="2 3" key="1">
    <citation type="submission" date="2014-08" db="EMBL/GenBank/DDBJ databases">
        <title>Fervidobacterium pennivorans DYC genome.</title>
        <authorList>
            <person name="Wushke S."/>
        </authorList>
    </citation>
    <scope>NUCLEOTIDE SEQUENCE [LARGE SCALE GENOMIC DNA]</scope>
    <source>
        <strain evidence="2 3">DYC</strain>
    </source>
</reference>
<evidence type="ECO:0000313" key="3">
    <source>
        <dbReference type="Proteomes" id="UP000077096"/>
    </source>
</evidence>
<dbReference type="SUPFAM" id="SSF51735">
    <property type="entry name" value="NAD(P)-binding Rossmann-fold domains"/>
    <property type="match status" value="1"/>
</dbReference>
<dbReference type="Proteomes" id="UP000077096">
    <property type="component" value="Chromosome"/>
</dbReference>
<accession>A0A172T500</accession>
<dbReference type="KEGG" id="fng:JM64_09415"/>
<dbReference type="InterPro" id="IPR036390">
    <property type="entry name" value="WH_DNA-bd_sf"/>
</dbReference>
<evidence type="ECO:0000313" key="2">
    <source>
        <dbReference type="EMBL" id="ANE42108.1"/>
    </source>
</evidence>
<evidence type="ECO:0000259" key="1">
    <source>
        <dbReference type="Pfam" id="PF14947"/>
    </source>
</evidence>
<name>A0A172T500_FERPE</name>
<protein>
    <submittedName>
        <fullName evidence="2">Nucleoside-diphosphate sugar epimerase</fullName>
    </submittedName>
</protein>
<dbReference type="SUPFAM" id="SSF46785">
    <property type="entry name" value="Winged helix' DNA-binding domain"/>
    <property type="match status" value="1"/>
</dbReference>
<organism evidence="2 3">
    <name type="scientific">Fervidobacterium pennivorans</name>
    <dbReference type="NCBI Taxonomy" id="93466"/>
    <lineage>
        <taxon>Bacteria</taxon>
        <taxon>Thermotogati</taxon>
        <taxon>Thermotogota</taxon>
        <taxon>Thermotogae</taxon>
        <taxon>Thermotogales</taxon>
        <taxon>Fervidobacteriaceae</taxon>
        <taxon>Fervidobacterium</taxon>
    </lineage>
</organism>
<dbReference type="Pfam" id="PF14947">
    <property type="entry name" value="HTH_45"/>
    <property type="match status" value="1"/>
</dbReference>
<dbReference type="PATRIC" id="fig|93466.3.peg.1958"/>
<gene>
    <name evidence="2" type="ORF">JM64_09415</name>
</gene>
<dbReference type="InterPro" id="IPR036291">
    <property type="entry name" value="NAD(P)-bd_dom_sf"/>
</dbReference>
<dbReference type="InterPro" id="IPR038723">
    <property type="entry name" value="ArnR1-like_HTH"/>
</dbReference>
<sequence>MDEQAKNMEHHGEYVFFEYSPVFRRMAILQALSEGITKHSELALKSGIVPSLVNKYLKDFEKEGLVEKVNRTYKLTNTGLIRLNYLRLGYLSEIAQMYKNIELKFADIFLKIAGKRDLCIYGAGVVGKLLVHLISTRQSHNIVAFLDEDEKKIGTKIEGIVVLPLETRISADAYLVASFKNGEIMAKKLLERGYRNVYTIEFSKDKLKLVWKG</sequence>
<dbReference type="InterPro" id="IPR036388">
    <property type="entry name" value="WH-like_DNA-bd_sf"/>
</dbReference>
<feature type="domain" description="ArnR1-like winged helix-turn-helix" evidence="1">
    <location>
        <begin position="26"/>
        <end position="83"/>
    </location>
</feature>